<comment type="caution">
    <text evidence="1">The sequence shown here is derived from an EMBL/GenBank/DDBJ whole genome shotgun (WGS) entry which is preliminary data.</text>
</comment>
<dbReference type="EMBL" id="PKMF04000236">
    <property type="protein sequence ID" value="KAK7841700.1"/>
    <property type="molecule type" value="Genomic_DNA"/>
</dbReference>
<sequence length="148" mass="16595">MCFGTDLPTQQDLNLTDNLLNVRFLKPTFIIIDIYHLGEAPTSISLLKSSGLLMEAMQPIIPDIEWPTKTTDCSTRKGPVKDKNAVVLSQMGQYFVPDRLLRGLVLTPPCLEENEEEEQTKQERTGVVGELKTELYLVLFAVGEDTII</sequence>
<keyword evidence="2" id="KW-1185">Reference proteome</keyword>
<name>A0AAW0KQP3_QUESU</name>
<evidence type="ECO:0000313" key="2">
    <source>
        <dbReference type="Proteomes" id="UP000237347"/>
    </source>
</evidence>
<dbReference type="Proteomes" id="UP000237347">
    <property type="component" value="Unassembled WGS sequence"/>
</dbReference>
<reference evidence="1 2" key="1">
    <citation type="journal article" date="2018" name="Sci. Data">
        <title>The draft genome sequence of cork oak.</title>
        <authorList>
            <person name="Ramos A.M."/>
            <person name="Usie A."/>
            <person name="Barbosa P."/>
            <person name="Barros P.M."/>
            <person name="Capote T."/>
            <person name="Chaves I."/>
            <person name="Simoes F."/>
            <person name="Abreu I."/>
            <person name="Carrasquinho I."/>
            <person name="Faro C."/>
            <person name="Guimaraes J.B."/>
            <person name="Mendonca D."/>
            <person name="Nobrega F."/>
            <person name="Rodrigues L."/>
            <person name="Saibo N.J.M."/>
            <person name="Varela M.C."/>
            <person name="Egas C."/>
            <person name="Matos J."/>
            <person name="Miguel C.M."/>
            <person name="Oliveira M.M."/>
            <person name="Ricardo C.P."/>
            <person name="Goncalves S."/>
        </authorList>
    </citation>
    <scope>NUCLEOTIDE SEQUENCE [LARGE SCALE GENOMIC DNA]</scope>
    <source>
        <strain evidence="2">cv. HL8</strain>
    </source>
</reference>
<protein>
    <submittedName>
        <fullName evidence="1">Uncharacterized protein</fullName>
    </submittedName>
</protein>
<accession>A0AAW0KQP3</accession>
<gene>
    <name evidence="1" type="ORF">CFP56_015065</name>
</gene>
<proteinExistence type="predicted"/>
<organism evidence="1 2">
    <name type="scientific">Quercus suber</name>
    <name type="common">Cork oak</name>
    <dbReference type="NCBI Taxonomy" id="58331"/>
    <lineage>
        <taxon>Eukaryota</taxon>
        <taxon>Viridiplantae</taxon>
        <taxon>Streptophyta</taxon>
        <taxon>Embryophyta</taxon>
        <taxon>Tracheophyta</taxon>
        <taxon>Spermatophyta</taxon>
        <taxon>Magnoliopsida</taxon>
        <taxon>eudicotyledons</taxon>
        <taxon>Gunneridae</taxon>
        <taxon>Pentapetalae</taxon>
        <taxon>rosids</taxon>
        <taxon>fabids</taxon>
        <taxon>Fagales</taxon>
        <taxon>Fagaceae</taxon>
        <taxon>Quercus</taxon>
    </lineage>
</organism>
<dbReference type="AlphaFoldDB" id="A0AAW0KQP3"/>
<evidence type="ECO:0000313" key="1">
    <source>
        <dbReference type="EMBL" id="KAK7841700.1"/>
    </source>
</evidence>